<evidence type="ECO:0000313" key="3">
    <source>
        <dbReference type="EMBL" id="CAL5990006.1"/>
    </source>
</evidence>
<feature type="compositionally biased region" description="Low complexity" evidence="1">
    <location>
        <begin position="76"/>
        <end position="91"/>
    </location>
</feature>
<dbReference type="AlphaFoldDB" id="A0AA86TN30"/>
<dbReference type="EMBL" id="CATOUU010000248">
    <property type="protein sequence ID" value="CAI9922376.1"/>
    <property type="molecule type" value="Genomic_DNA"/>
</dbReference>
<dbReference type="Proteomes" id="UP001642409">
    <property type="component" value="Unassembled WGS sequence"/>
</dbReference>
<keyword evidence="4" id="KW-1185">Reference proteome</keyword>
<comment type="caution">
    <text evidence="2">The sequence shown here is derived from an EMBL/GenBank/DDBJ whole genome shotgun (WGS) entry which is preliminary data.</text>
</comment>
<evidence type="ECO:0000313" key="4">
    <source>
        <dbReference type="Proteomes" id="UP001642409"/>
    </source>
</evidence>
<proteinExistence type="predicted"/>
<evidence type="ECO:0000256" key="1">
    <source>
        <dbReference type="SAM" id="MobiDB-lite"/>
    </source>
</evidence>
<dbReference type="EMBL" id="CAXDID020000024">
    <property type="protein sequence ID" value="CAL5990006.1"/>
    <property type="molecule type" value="Genomic_DNA"/>
</dbReference>
<evidence type="ECO:0000313" key="2">
    <source>
        <dbReference type="EMBL" id="CAI9922376.1"/>
    </source>
</evidence>
<organism evidence="2">
    <name type="scientific">Hexamita inflata</name>
    <dbReference type="NCBI Taxonomy" id="28002"/>
    <lineage>
        <taxon>Eukaryota</taxon>
        <taxon>Metamonada</taxon>
        <taxon>Diplomonadida</taxon>
        <taxon>Hexamitidae</taxon>
        <taxon>Hexamitinae</taxon>
        <taxon>Hexamita</taxon>
    </lineage>
</organism>
<reference evidence="2" key="1">
    <citation type="submission" date="2023-06" db="EMBL/GenBank/DDBJ databases">
        <authorList>
            <person name="Kurt Z."/>
        </authorList>
    </citation>
    <scope>NUCLEOTIDE SEQUENCE</scope>
</reference>
<reference evidence="3 4" key="2">
    <citation type="submission" date="2024-07" db="EMBL/GenBank/DDBJ databases">
        <authorList>
            <person name="Akdeniz Z."/>
        </authorList>
    </citation>
    <scope>NUCLEOTIDE SEQUENCE [LARGE SCALE GENOMIC DNA]</scope>
</reference>
<protein>
    <submittedName>
        <fullName evidence="3">Hypothetical_protein</fullName>
    </submittedName>
</protein>
<sequence>MHKQLIYDSQILFICRSRTFNHASRNRDFKKQRQSQPQQDQFMTLYTKEDVSVELQSIENKTFGAIEETSRQALKPSSPTTTHTSSVLPTPRKLPRWPQNI</sequence>
<feature type="region of interest" description="Disordered" evidence="1">
    <location>
        <begin position="67"/>
        <end position="101"/>
    </location>
</feature>
<accession>A0AA86TN30</accession>
<gene>
    <name evidence="2" type="ORF">HINF_LOCUS10021</name>
    <name evidence="3" type="ORF">HINF_LOCUS11138</name>
</gene>
<name>A0AA86TN30_9EUKA</name>